<proteinExistence type="predicted"/>
<reference evidence="3 4" key="1">
    <citation type="submission" date="2023-11" db="EMBL/GenBank/DDBJ databases">
        <title>Arctic aerobic anoxygenic photoheterotroph Sediminicoccus rosea KRV36 adapts its photosynthesis to long days of polar summer.</title>
        <authorList>
            <person name="Tomasch J."/>
            <person name="Kopejtka K."/>
            <person name="Bily T."/>
            <person name="Gardiner A.T."/>
            <person name="Gardian Z."/>
            <person name="Shivaramu S."/>
            <person name="Koblizek M."/>
            <person name="Engelhardt F."/>
            <person name="Kaftan D."/>
        </authorList>
    </citation>
    <scope>NUCLEOTIDE SEQUENCE [LARGE SCALE GENOMIC DNA]</scope>
    <source>
        <strain evidence="3 4">R-30</strain>
    </source>
</reference>
<dbReference type="PANTHER" id="PTHR34109">
    <property type="entry name" value="BNAUNNG04460D PROTEIN-RELATED"/>
    <property type="match status" value="1"/>
</dbReference>
<evidence type="ECO:0000313" key="4">
    <source>
        <dbReference type="Proteomes" id="UP001305521"/>
    </source>
</evidence>
<dbReference type="PANTHER" id="PTHR34109:SF1">
    <property type="entry name" value="VOC DOMAIN-CONTAINING PROTEIN"/>
    <property type="match status" value="1"/>
</dbReference>
<dbReference type="PROSITE" id="PS51819">
    <property type="entry name" value="VOC"/>
    <property type="match status" value="1"/>
</dbReference>
<keyword evidence="1" id="KW-0472">Membrane</keyword>
<dbReference type="SUPFAM" id="SSF54593">
    <property type="entry name" value="Glyoxalase/Bleomycin resistance protein/Dihydroxybiphenyl dioxygenase"/>
    <property type="match status" value="1"/>
</dbReference>
<organism evidence="3 4">
    <name type="scientific">Sediminicoccus rosea</name>
    <dbReference type="NCBI Taxonomy" id="1225128"/>
    <lineage>
        <taxon>Bacteria</taxon>
        <taxon>Pseudomonadati</taxon>
        <taxon>Pseudomonadota</taxon>
        <taxon>Alphaproteobacteria</taxon>
        <taxon>Acetobacterales</taxon>
        <taxon>Roseomonadaceae</taxon>
        <taxon>Sediminicoccus</taxon>
    </lineage>
</organism>
<dbReference type="EMBL" id="CP137852">
    <property type="protein sequence ID" value="WPB85648.1"/>
    <property type="molecule type" value="Genomic_DNA"/>
</dbReference>
<feature type="transmembrane region" description="Helical" evidence="1">
    <location>
        <begin position="12"/>
        <end position="32"/>
    </location>
</feature>
<sequence>MAAEHSAGAWSPYLVVADAAAAIAFYAAAFGAEEVFRLADRKCGRIAHAEMRVHGALLMLADSFPEYGTRTPADLGGTPVRLLLTVPDVDAVAARAEAAGATITRPPTDEFYGARSANLTDPFGHWWTLTRMVETVTPEEMQRRWDAISG</sequence>
<dbReference type="RefSeq" id="WP_318649622.1">
    <property type="nucleotide sequence ID" value="NZ_CP137852.1"/>
</dbReference>
<dbReference type="InterPro" id="IPR004360">
    <property type="entry name" value="Glyas_Fos-R_dOase_dom"/>
</dbReference>
<gene>
    <name evidence="3" type="ORF">R9Z33_01950</name>
</gene>
<keyword evidence="1" id="KW-1133">Transmembrane helix</keyword>
<keyword evidence="1" id="KW-0812">Transmembrane</keyword>
<evidence type="ECO:0000256" key="1">
    <source>
        <dbReference type="SAM" id="Phobius"/>
    </source>
</evidence>
<dbReference type="Pfam" id="PF00903">
    <property type="entry name" value="Glyoxalase"/>
    <property type="match status" value="1"/>
</dbReference>
<name>A0ABZ0PIU9_9PROT</name>
<dbReference type="Proteomes" id="UP001305521">
    <property type="component" value="Chromosome"/>
</dbReference>
<dbReference type="Gene3D" id="3.30.720.120">
    <property type="match status" value="1"/>
</dbReference>
<feature type="domain" description="VOC" evidence="2">
    <location>
        <begin position="6"/>
        <end position="132"/>
    </location>
</feature>
<evidence type="ECO:0000313" key="3">
    <source>
        <dbReference type="EMBL" id="WPB85648.1"/>
    </source>
</evidence>
<dbReference type="InterPro" id="IPR037523">
    <property type="entry name" value="VOC_core"/>
</dbReference>
<dbReference type="InterPro" id="IPR029068">
    <property type="entry name" value="Glyas_Bleomycin-R_OHBP_Dase"/>
</dbReference>
<dbReference type="Gene3D" id="3.30.720.110">
    <property type="match status" value="1"/>
</dbReference>
<protein>
    <submittedName>
        <fullName evidence="3">VOC family protein</fullName>
    </submittedName>
</protein>
<accession>A0ABZ0PIU9</accession>
<evidence type="ECO:0000259" key="2">
    <source>
        <dbReference type="PROSITE" id="PS51819"/>
    </source>
</evidence>
<keyword evidence="4" id="KW-1185">Reference proteome</keyword>